<dbReference type="CDD" id="cd22362">
    <property type="entry name" value="TnsA_endonuclease-like"/>
    <property type="match status" value="1"/>
</dbReference>
<evidence type="ECO:0000313" key="4">
    <source>
        <dbReference type="Proteomes" id="UP001303324"/>
    </source>
</evidence>
<dbReference type="Gene3D" id="1.10.10.10">
    <property type="entry name" value="Winged helix-like DNA-binding domain superfamily/Winged helix DNA-binding domain"/>
    <property type="match status" value="1"/>
</dbReference>
<keyword evidence="3" id="KW-0255">Endonuclease</keyword>
<evidence type="ECO:0000259" key="2">
    <source>
        <dbReference type="Pfam" id="PF08722"/>
    </source>
</evidence>
<dbReference type="SUPFAM" id="SSF52980">
    <property type="entry name" value="Restriction endonuclease-like"/>
    <property type="match status" value="1"/>
</dbReference>
<keyword evidence="3" id="KW-0540">Nuclease</keyword>
<dbReference type="Proteomes" id="UP001303324">
    <property type="component" value="Chromosome"/>
</dbReference>
<dbReference type="InterPro" id="IPR036390">
    <property type="entry name" value="WH_DNA-bd_sf"/>
</dbReference>
<feature type="domain" description="TnsA endonuclease C-terminal" evidence="1">
    <location>
        <begin position="172"/>
        <end position="248"/>
    </location>
</feature>
<dbReference type="InterPro" id="IPR014832">
    <property type="entry name" value="TnsA_C"/>
</dbReference>
<dbReference type="EMBL" id="CP134494">
    <property type="protein sequence ID" value="WNF23158.1"/>
    <property type="molecule type" value="Genomic_DNA"/>
</dbReference>
<dbReference type="Pfam" id="PF08721">
    <property type="entry name" value="Tn7_Tnp_TnsA_C"/>
    <property type="match status" value="1"/>
</dbReference>
<dbReference type="InterPro" id="IPR014833">
    <property type="entry name" value="TnsA_N"/>
</dbReference>
<dbReference type="Pfam" id="PF08722">
    <property type="entry name" value="Tn7_TnsA-like_N"/>
    <property type="match status" value="1"/>
</dbReference>
<gene>
    <name evidence="3" type="ORF">RH061_01125</name>
</gene>
<feature type="domain" description="TnsA endonuclease N-terminal" evidence="2">
    <location>
        <begin position="73"/>
        <end position="168"/>
    </location>
</feature>
<dbReference type="InterPro" id="IPR036388">
    <property type="entry name" value="WH-like_DNA-bd_sf"/>
</dbReference>
<dbReference type="GO" id="GO:0004519">
    <property type="term" value="F:endonuclease activity"/>
    <property type="evidence" value="ECO:0007669"/>
    <property type="project" value="UniProtKB-KW"/>
</dbReference>
<dbReference type="InterPro" id="IPR011335">
    <property type="entry name" value="Restrct_endonuc-II-like"/>
</dbReference>
<evidence type="ECO:0000259" key="1">
    <source>
        <dbReference type="Pfam" id="PF08721"/>
    </source>
</evidence>
<accession>A0ABY9VGZ6</accession>
<sequence>MSRNKYTWTEEKIAKRYAEGRGSGDLNNYLPWLTIQDVPSEGRSHRPKGWKTNRKHELLSDLELSFFYYLEWSNKVIDIKEQYPLDRDDTIAIASEKNIPHPFENSTQTPIVMTTDFLVTTRIGKDIIHIARSIKPSEKQEDPKVLGRLEIERQFWQDKGVEWIVVDEKVMSKQFFKNMKYIHEYYYLTNSVEEEMATHFLGFLASIAMKKPEKKLIDCCNEFDTLYNLDNGSAIYYCRHLYARQYLVTNDMEKAIQPHKISLADLDIRNGGFERNYGDFIS</sequence>
<dbReference type="SUPFAM" id="SSF46785">
    <property type="entry name" value="Winged helix' DNA-binding domain"/>
    <property type="match status" value="1"/>
</dbReference>
<dbReference type="RefSeq" id="WP_311073352.1">
    <property type="nucleotide sequence ID" value="NZ_CP134494.1"/>
</dbReference>
<keyword evidence="4" id="KW-1185">Reference proteome</keyword>
<reference evidence="3 4" key="1">
    <citation type="submission" date="2023-09" db="EMBL/GenBank/DDBJ databases">
        <title>Microbial mechanism of fulvic acid promoting antimony reduction mineralization in rice fields.</title>
        <authorList>
            <person name="Chen G."/>
            <person name="Lan J."/>
        </authorList>
    </citation>
    <scope>NUCLEOTIDE SEQUENCE [LARGE SCALE GENOMIC DNA]</scope>
    <source>
        <strain evidence="3 4">PS1</strain>
    </source>
</reference>
<evidence type="ECO:0000313" key="3">
    <source>
        <dbReference type="EMBL" id="WNF23158.1"/>
    </source>
</evidence>
<dbReference type="InterPro" id="IPR011856">
    <property type="entry name" value="tRNA_endonuc-like_dom_sf"/>
</dbReference>
<proteinExistence type="predicted"/>
<organism evidence="3 4">
    <name type="scientific">Mesobacillus jeotgali</name>
    <dbReference type="NCBI Taxonomy" id="129985"/>
    <lineage>
        <taxon>Bacteria</taxon>
        <taxon>Bacillati</taxon>
        <taxon>Bacillota</taxon>
        <taxon>Bacilli</taxon>
        <taxon>Bacillales</taxon>
        <taxon>Bacillaceae</taxon>
        <taxon>Mesobacillus</taxon>
    </lineage>
</organism>
<dbReference type="Gene3D" id="3.40.1350.10">
    <property type="match status" value="1"/>
</dbReference>
<keyword evidence="3" id="KW-0378">Hydrolase</keyword>
<name>A0ABY9VGZ6_9BACI</name>
<protein>
    <submittedName>
        <fullName evidence="3">TnsA endonuclease N-terminal domain-containing protein</fullName>
    </submittedName>
</protein>